<protein>
    <recommendedName>
        <fullName evidence="1">GMP synthase C-terminal domain-containing protein</fullName>
    </recommendedName>
</protein>
<keyword evidence="3" id="KW-1185">Reference proteome</keyword>
<name>A0A133V9B7_9EURY</name>
<sequence length="182" mass="20923">MEKFVERYFQENYGKTVLWDETTGFRTPFQYFAGTFDGVKKERKKVSEYLRGLGLKAKAFTLENKVTGVMEEDGGRKRSYSSPVLLEGGLEQEMVFFLGKKIPELFKTSRVLFKLSEAREHESSKWLVSIRAVSSKDASYADPLQIPLEELERWGDEIIAKTNTRVVAYDVTPKPPATIEYE</sequence>
<evidence type="ECO:0000259" key="1">
    <source>
        <dbReference type="Pfam" id="PF00958"/>
    </source>
</evidence>
<feature type="domain" description="GMP synthase C-terminal" evidence="1">
    <location>
        <begin position="125"/>
        <end position="181"/>
    </location>
</feature>
<dbReference type="Gene3D" id="3.30.300.10">
    <property type="match status" value="1"/>
</dbReference>
<dbReference type="AlphaFoldDB" id="A0A133V9B7"/>
<evidence type="ECO:0000313" key="2">
    <source>
        <dbReference type="EMBL" id="KXB03005.1"/>
    </source>
</evidence>
<dbReference type="SUPFAM" id="SSF54810">
    <property type="entry name" value="GMP synthetase C-terminal dimerisation domain"/>
    <property type="match status" value="1"/>
</dbReference>
<comment type="caution">
    <text evidence="2">The sequence shown here is derived from an EMBL/GenBank/DDBJ whole genome shotgun (WGS) entry which is preliminary data.</text>
</comment>
<dbReference type="GO" id="GO:0003922">
    <property type="term" value="F:GMP synthase (glutamine-hydrolyzing) activity"/>
    <property type="evidence" value="ECO:0007669"/>
    <property type="project" value="InterPro"/>
</dbReference>
<dbReference type="InterPro" id="IPR001674">
    <property type="entry name" value="GMP_synth_C"/>
</dbReference>
<evidence type="ECO:0000313" key="3">
    <source>
        <dbReference type="Proteomes" id="UP000070076"/>
    </source>
</evidence>
<reference evidence="2 3" key="1">
    <citation type="journal article" date="2016" name="Sci. Rep.">
        <title>Metabolic traits of an uncultured archaeal lineage -MSBL1- from brine pools of the Red Sea.</title>
        <authorList>
            <person name="Mwirichia R."/>
            <person name="Alam I."/>
            <person name="Rashid M."/>
            <person name="Vinu M."/>
            <person name="Ba-Alawi W."/>
            <person name="Anthony Kamau A."/>
            <person name="Kamanda Ngugi D."/>
            <person name="Goker M."/>
            <person name="Klenk H.P."/>
            <person name="Bajic V."/>
            <person name="Stingl U."/>
        </authorList>
    </citation>
    <scope>NUCLEOTIDE SEQUENCE [LARGE SCALE GENOMIC DNA]</scope>
    <source>
        <strain evidence="2">SCGC-AAA261O19</strain>
    </source>
</reference>
<accession>A0A133V9B7</accession>
<dbReference type="GO" id="GO:0005524">
    <property type="term" value="F:ATP binding"/>
    <property type="evidence" value="ECO:0007669"/>
    <property type="project" value="InterPro"/>
</dbReference>
<dbReference type="Pfam" id="PF00958">
    <property type="entry name" value="GMP_synt_C"/>
    <property type="match status" value="1"/>
</dbReference>
<gene>
    <name evidence="2" type="ORF">AKJ48_04325</name>
</gene>
<organism evidence="2 3">
    <name type="scientific">candidate division MSBL1 archaeon SCGC-AAA261O19</name>
    <dbReference type="NCBI Taxonomy" id="1698277"/>
    <lineage>
        <taxon>Archaea</taxon>
        <taxon>Methanobacteriati</taxon>
        <taxon>Methanobacteriota</taxon>
        <taxon>candidate division MSBL1</taxon>
    </lineage>
</organism>
<dbReference type="EMBL" id="LHYB01000093">
    <property type="protein sequence ID" value="KXB03005.1"/>
    <property type="molecule type" value="Genomic_DNA"/>
</dbReference>
<dbReference type="Proteomes" id="UP000070076">
    <property type="component" value="Unassembled WGS sequence"/>
</dbReference>
<proteinExistence type="predicted"/>